<dbReference type="PANTHER" id="PTHR12709">
    <property type="entry name" value="DNA-DIRECTED RNA POLYMERASE II, III"/>
    <property type="match status" value="1"/>
</dbReference>
<name>A0ABD3HAN0_9MARC</name>
<dbReference type="AlphaFoldDB" id="A0ABD3HAN0"/>
<dbReference type="Gene3D" id="3.30.1490.120">
    <property type="entry name" value="RNA polymerase Rpb7-like, N-terminal domain"/>
    <property type="match status" value="1"/>
</dbReference>
<evidence type="ECO:0000256" key="3">
    <source>
        <dbReference type="ARBA" id="ARBA00023163"/>
    </source>
</evidence>
<dbReference type="EMBL" id="JBJQOH010000004">
    <property type="protein sequence ID" value="KAL3688403.1"/>
    <property type="molecule type" value="Genomic_DNA"/>
</dbReference>
<dbReference type="InterPro" id="IPR045113">
    <property type="entry name" value="Rpb7-like"/>
</dbReference>
<keyword evidence="8" id="KW-1185">Reference proteome</keyword>
<feature type="compositionally biased region" description="Basic and acidic residues" evidence="5">
    <location>
        <begin position="254"/>
        <end position="266"/>
    </location>
</feature>
<dbReference type="GO" id="GO:0005634">
    <property type="term" value="C:nucleus"/>
    <property type="evidence" value="ECO:0007669"/>
    <property type="project" value="UniProtKB-SubCell"/>
</dbReference>
<comment type="caution">
    <text evidence="7">The sequence shown here is derived from an EMBL/GenBank/DDBJ whole genome shotgun (WGS) entry which is preliminary data.</text>
</comment>
<evidence type="ECO:0000256" key="5">
    <source>
        <dbReference type="SAM" id="MobiDB-lite"/>
    </source>
</evidence>
<evidence type="ECO:0000313" key="7">
    <source>
        <dbReference type="EMBL" id="KAL3688403.1"/>
    </source>
</evidence>
<gene>
    <name evidence="7" type="ORF">R1sor_014712</name>
</gene>
<keyword evidence="4" id="KW-0539">Nucleus</keyword>
<proteinExistence type="predicted"/>
<feature type="region of interest" description="Disordered" evidence="5">
    <location>
        <begin position="190"/>
        <end position="278"/>
    </location>
</feature>
<dbReference type="InterPro" id="IPR036898">
    <property type="entry name" value="RNA_pol_Rpb7-like_N_sf"/>
</dbReference>
<keyword evidence="3" id="KW-0804">Transcription</keyword>
<dbReference type="PROSITE" id="PS50126">
    <property type="entry name" value="S1"/>
    <property type="match status" value="1"/>
</dbReference>
<evidence type="ECO:0000256" key="4">
    <source>
        <dbReference type="ARBA" id="ARBA00023242"/>
    </source>
</evidence>
<feature type="compositionally biased region" description="Basic and acidic residues" evidence="5">
    <location>
        <begin position="208"/>
        <end position="237"/>
    </location>
</feature>
<reference evidence="7 8" key="1">
    <citation type="submission" date="2024-09" db="EMBL/GenBank/DDBJ databases">
        <title>Chromosome-scale assembly of Riccia sorocarpa.</title>
        <authorList>
            <person name="Paukszto L."/>
        </authorList>
    </citation>
    <scope>NUCLEOTIDE SEQUENCE [LARGE SCALE GENOMIC DNA]</scope>
    <source>
        <strain evidence="7">LP-2024</strain>
        <tissue evidence="7">Aerial parts of the thallus</tissue>
    </source>
</reference>
<evidence type="ECO:0000256" key="1">
    <source>
        <dbReference type="ARBA" id="ARBA00004123"/>
    </source>
</evidence>
<organism evidence="7 8">
    <name type="scientific">Riccia sorocarpa</name>
    <dbReference type="NCBI Taxonomy" id="122646"/>
    <lineage>
        <taxon>Eukaryota</taxon>
        <taxon>Viridiplantae</taxon>
        <taxon>Streptophyta</taxon>
        <taxon>Embryophyta</taxon>
        <taxon>Marchantiophyta</taxon>
        <taxon>Marchantiopsida</taxon>
        <taxon>Marchantiidae</taxon>
        <taxon>Marchantiales</taxon>
        <taxon>Ricciaceae</taxon>
        <taxon>Riccia</taxon>
    </lineage>
</organism>
<feature type="domain" description="S1 motif" evidence="6">
    <location>
        <begin position="85"/>
        <end position="167"/>
    </location>
</feature>
<dbReference type="Proteomes" id="UP001633002">
    <property type="component" value="Unassembled WGS sequence"/>
</dbReference>
<dbReference type="SUPFAM" id="SSF50249">
    <property type="entry name" value="Nucleic acid-binding proteins"/>
    <property type="match status" value="1"/>
</dbReference>
<evidence type="ECO:0000259" key="6">
    <source>
        <dbReference type="PROSITE" id="PS50126"/>
    </source>
</evidence>
<keyword evidence="2" id="KW-0240">DNA-directed RNA polymerase</keyword>
<protein>
    <recommendedName>
        <fullName evidence="6">S1 motif domain-containing protein</fullName>
    </recommendedName>
</protein>
<comment type="subcellular location">
    <subcellularLocation>
        <location evidence="1">Nucleus</location>
    </subcellularLocation>
</comment>
<dbReference type="Gene3D" id="2.40.50.1060">
    <property type="match status" value="1"/>
</dbReference>
<dbReference type="InterPro" id="IPR012340">
    <property type="entry name" value="NA-bd_OB-fold"/>
</dbReference>
<evidence type="ECO:0000256" key="2">
    <source>
        <dbReference type="ARBA" id="ARBA00022478"/>
    </source>
</evidence>
<dbReference type="Pfam" id="PF17875">
    <property type="entry name" value="RPA43_OB"/>
    <property type="match status" value="1"/>
</dbReference>
<dbReference type="InterPro" id="IPR041178">
    <property type="entry name" value="RPA43_OB"/>
</dbReference>
<sequence length="278" mass="30953">MEGLAVVHAQIGVFVHPSRAANVKQGVHEILNSLLLKYNEEFDGVVLAYLKSKILDKSARILAGLTPYFHVNLTAKLLIFSPSPGMLIEGKVNKVEKDYIGVVVLGLFNAAIGVSDIREDLYYNENPNGREWVSESDERHSVKLGSIIRFSVKSMQETEHIIDLCGSLADSRTGCVNWLQLPCITPRKKSIKDRSANDGGKKHKTPNKVKEDHSLLVSAELHDAGKVQDATQKEDVRISNGTPHSDGTGRKHKKETDEIHTPDELYHKKKKKKEFVDA</sequence>
<accession>A0ABD3HAN0</accession>
<dbReference type="GO" id="GO:0000428">
    <property type="term" value="C:DNA-directed RNA polymerase complex"/>
    <property type="evidence" value="ECO:0007669"/>
    <property type="project" value="UniProtKB-KW"/>
</dbReference>
<dbReference type="PANTHER" id="PTHR12709:SF5">
    <property type="entry name" value="DNA-DIRECTED RNA POLYMERASE I SUBUNIT RPA43"/>
    <property type="match status" value="1"/>
</dbReference>
<evidence type="ECO:0000313" key="8">
    <source>
        <dbReference type="Proteomes" id="UP001633002"/>
    </source>
</evidence>
<dbReference type="InterPro" id="IPR003029">
    <property type="entry name" value="S1_domain"/>
</dbReference>
<feature type="compositionally biased region" description="Basic residues" evidence="5">
    <location>
        <begin position="267"/>
        <end position="278"/>
    </location>
</feature>